<gene>
    <name evidence="1" type="ORF">NCTC13773_02185</name>
</gene>
<proteinExistence type="predicted"/>
<organism evidence="1 2">
    <name type="scientific">Streptococcus gallolyticus</name>
    <dbReference type="NCBI Taxonomy" id="315405"/>
    <lineage>
        <taxon>Bacteria</taxon>
        <taxon>Bacillati</taxon>
        <taxon>Bacillota</taxon>
        <taxon>Bacilli</taxon>
        <taxon>Lactobacillales</taxon>
        <taxon>Streptococcaceae</taxon>
        <taxon>Streptococcus</taxon>
    </lineage>
</organism>
<dbReference type="AlphaFoldDB" id="A0AA94SAK8"/>
<evidence type="ECO:0000313" key="2">
    <source>
        <dbReference type="Proteomes" id="UP000249013"/>
    </source>
</evidence>
<evidence type="ECO:0000313" key="1">
    <source>
        <dbReference type="EMBL" id="SQG80356.1"/>
    </source>
</evidence>
<dbReference type="RefSeq" id="WP_077497678.1">
    <property type="nucleotide sequence ID" value="NZ_LS483409.1"/>
</dbReference>
<protein>
    <submittedName>
        <fullName evidence="1">Uncharacterized protein</fullName>
    </submittedName>
</protein>
<sequence>MSIINPESDTITLGKYRPTVYSDGSLDWFVPGPDSYTVMAGDTTFFSLGGEWDKIISNYHLDTEGHDMFRYFNQPALDDAVAAGKEIRFSHDPRLKQYEGSALDWEWNYLKDEYKFKRLKKIGEYWYAIK</sequence>
<dbReference type="Proteomes" id="UP000249013">
    <property type="component" value="Chromosome 1"/>
</dbReference>
<name>A0AA94SAK8_9STRE</name>
<dbReference type="EMBL" id="LS483409">
    <property type="protein sequence ID" value="SQG80356.1"/>
    <property type="molecule type" value="Genomic_DNA"/>
</dbReference>
<reference evidence="1 2" key="1">
    <citation type="submission" date="2018-06" db="EMBL/GenBank/DDBJ databases">
        <authorList>
            <consortium name="Pathogen Informatics"/>
            <person name="Doyle S."/>
        </authorList>
    </citation>
    <scope>NUCLEOTIDE SEQUENCE [LARGE SCALE GENOMIC DNA]</scope>
    <source>
        <strain evidence="1 2">NCTC13773</strain>
    </source>
</reference>
<accession>A0AA94SAK8</accession>